<evidence type="ECO:0000259" key="1">
    <source>
        <dbReference type="PROSITE" id="PS50011"/>
    </source>
</evidence>
<gene>
    <name evidence="2" type="ORF">PILCRDRAFT_726146</name>
</gene>
<dbReference type="EMBL" id="KN833080">
    <property type="protein sequence ID" value="KIM73491.1"/>
    <property type="molecule type" value="Genomic_DNA"/>
</dbReference>
<dbReference type="InterPro" id="IPR011009">
    <property type="entry name" value="Kinase-like_dom_sf"/>
</dbReference>
<organism evidence="2 3">
    <name type="scientific">Piloderma croceum (strain F 1598)</name>
    <dbReference type="NCBI Taxonomy" id="765440"/>
    <lineage>
        <taxon>Eukaryota</taxon>
        <taxon>Fungi</taxon>
        <taxon>Dikarya</taxon>
        <taxon>Basidiomycota</taxon>
        <taxon>Agaricomycotina</taxon>
        <taxon>Agaricomycetes</taxon>
        <taxon>Agaricomycetidae</taxon>
        <taxon>Atheliales</taxon>
        <taxon>Atheliaceae</taxon>
        <taxon>Piloderma</taxon>
    </lineage>
</organism>
<name>A0A0C3F0I8_PILCF</name>
<accession>A0A0C3F0I8</accession>
<dbReference type="SUPFAM" id="SSF56112">
    <property type="entry name" value="Protein kinase-like (PK-like)"/>
    <property type="match status" value="1"/>
</dbReference>
<dbReference type="InterPro" id="IPR000719">
    <property type="entry name" value="Prot_kinase_dom"/>
</dbReference>
<reference evidence="3" key="2">
    <citation type="submission" date="2015-01" db="EMBL/GenBank/DDBJ databases">
        <title>Evolutionary Origins and Diversification of the Mycorrhizal Mutualists.</title>
        <authorList>
            <consortium name="DOE Joint Genome Institute"/>
            <consortium name="Mycorrhizal Genomics Consortium"/>
            <person name="Kohler A."/>
            <person name="Kuo A."/>
            <person name="Nagy L.G."/>
            <person name="Floudas D."/>
            <person name="Copeland A."/>
            <person name="Barry K.W."/>
            <person name="Cichocki N."/>
            <person name="Veneault-Fourrey C."/>
            <person name="LaButti K."/>
            <person name="Lindquist E.A."/>
            <person name="Lipzen A."/>
            <person name="Lundell T."/>
            <person name="Morin E."/>
            <person name="Murat C."/>
            <person name="Riley R."/>
            <person name="Ohm R."/>
            <person name="Sun H."/>
            <person name="Tunlid A."/>
            <person name="Henrissat B."/>
            <person name="Grigoriev I.V."/>
            <person name="Hibbett D.S."/>
            <person name="Martin F."/>
        </authorList>
    </citation>
    <scope>NUCLEOTIDE SEQUENCE [LARGE SCALE GENOMIC DNA]</scope>
    <source>
        <strain evidence="3">F 1598</strain>
    </source>
</reference>
<dbReference type="GO" id="GO:0004672">
    <property type="term" value="F:protein kinase activity"/>
    <property type="evidence" value="ECO:0007669"/>
    <property type="project" value="InterPro"/>
</dbReference>
<dbReference type="Gene3D" id="1.10.510.10">
    <property type="entry name" value="Transferase(Phosphotransferase) domain 1"/>
    <property type="match status" value="1"/>
</dbReference>
<dbReference type="Proteomes" id="UP000054166">
    <property type="component" value="Unassembled WGS sequence"/>
</dbReference>
<evidence type="ECO:0000313" key="3">
    <source>
        <dbReference type="Proteomes" id="UP000054166"/>
    </source>
</evidence>
<sequence>MLHGDIHPENILVSDSGVMIIDFSHSTTKKPWIKNTRSFGFSGFEQESGQTALSTWRDGHDDPPIVWCFEFRITSIASKNCNKKDGSIMKRHL</sequence>
<evidence type="ECO:0000313" key="2">
    <source>
        <dbReference type="EMBL" id="KIM73491.1"/>
    </source>
</evidence>
<feature type="domain" description="Protein kinase" evidence="1">
    <location>
        <begin position="1"/>
        <end position="93"/>
    </location>
</feature>
<proteinExistence type="predicted"/>
<protein>
    <recommendedName>
        <fullName evidence="1">Protein kinase domain-containing protein</fullName>
    </recommendedName>
</protein>
<dbReference type="OrthoDB" id="6718656at2759"/>
<reference evidence="2 3" key="1">
    <citation type="submission" date="2014-04" db="EMBL/GenBank/DDBJ databases">
        <authorList>
            <consortium name="DOE Joint Genome Institute"/>
            <person name="Kuo A."/>
            <person name="Tarkka M."/>
            <person name="Buscot F."/>
            <person name="Kohler A."/>
            <person name="Nagy L.G."/>
            <person name="Floudas D."/>
            <person name="Copeland A."/>
            <person name="Barry K.W."/>
            <person name="Cichocki N."/>
            <person name="Veneault-Fourrey C."/>
            <person name="LaButti K."/>
            <person name="Lindquist E.A."/>
            <person name="Lipzen A."/>
            <person name="Lundell T."/>
            <person name="Morin E."/>
            <person name="Murat C."/>
            <person name="Sun H."/>
            <person name="Tunlid A."/>
            <person name="Henrissat B."/>
            <person name="Grigoriev I.V."/>
            <person name="Hibbett D.S."/>
            <person name="Martin F."/>
            <person name="Nordberg H.P."/>
            <person name="Cantor M.N."/>
            <person name="Hua S.X."/>
        </authorList>
    </citation>
    <scope>NUCLEOTIDE SEQUENCE [LARGE SCALE GENOMIC DNA]</scope>
    <source>
        <strain evidence="2 3">F 1598</strain>
    </source>
</reference>
<dbReference type="InParanoid" id="A0A0C3F0I8"/>
<dbReference type="PROSITE" id="PS50011">
    <property type="entry name" value="PROTEIN_KINASE_DOM"/>
    <property type="match status" value="1"/>
</dbReference>
<dbReference type="AlphaFoldDB" id="A0A0C3F0I8"/>
<keyword evidence="3" id="KW-1185">Reference proteome</keyword>
<dbReference type="HOGENOM" id="CLU_2400485_0_0_1"/>
<dbReference type="GO" id="GO:0005524">
    <property type="term" value="F:ATP binding"/>
    <property type="evidence" value="ECO:0007669"/>
    <property type="project" value="InterPro"/>
</dbReference>